<dbReference type="Pfam" id="PF13581">
    <property type="entry name" value="HATPase_c_2"/>
    <property type="match status" value="1"/>
</dbReference>
<proteinExistence type="predicted"/>
<sequence length="163" mass="17744">MDSDHESDDRPPHRPPVPSRDPYVYTLQSSRHATSPKVCRDFVACVLNSVGQEELVDTATLCTSELATNAFLHAEGDSLMLRVVIEPPRFRVLVYDASVELPTAARLPEGDRLHGRGLGLVAALADAWGTAEGDAVGTYAKGVWFELAGKEEKAEEQPRPFTG</sequence>
<protein>
    <submittedName>
        <fullName evidence="4">Histidine kinase-like ATPase domain-containing protein</fullName>
    </submittedName>
</protein>
<feature type="region of interest" description="Disordered" evidence="2">
    <location>
        <begin position="1"/>
        <end position="23"/>
    </location>
</feature>
<name>A0A1H4SFE5_STRMJ</name>
<dbReference type="InterPro" id="IPR036890">
    <property type="entry name" value="HATPase_C_sf"/>
</dbReference>
<accession>A0A1H4SFE5</accession>
<keyword evidence="1" id="KW-0723">Serine/threonine-protein kinase</keyword>
<feature type="domain" description="Histidine kinase/HSP90-like ATPase" evidence="3">
    <location>
        <begin position="39"/>
        <end position="128"/>
    </location>
</feature>
<dbReference type="SUPFAM" id="SSF55874">
    <property type="entry name" value="ATPase domain of HSP90 chaperone/DNA topoisomerase II/histidine kinase"/>
    <property type="match status" value="1"/>
</dbReference>
<dbReference type="RefSeq" id="WP_093463912.1">
    <property type="nucleotide sequence ID" value="NZ_FNST01000002.1"/>
</dbReference>
<dbReference type="CDD" id="cd16936">
    <property type="entry name" value="HATPase_RsbW-like"/>
    <property type="match status" value="1"/>
</dbReference>
<evidence type="ECO:0000313" key="5">
    <source>
        <dbReference type="Proteomes" id="UP000198609"/>
    </source>
</evidence>
<keyword evidence="4" id="KW-0418">Kinase</keyword>
<evidence type="ECO:0000256" key="1">
    <source>
        <dbReference type="ARBA" id="ARBA00022527"/>
    </source>
</evidence>
<dbReference type="Proteomes" id="UP000198609">
    <property type="component" value="Unassembled WGS sequence"/>
</dbReference>
<organism evidence="4 5">
    <name type="scientific">Streptomyces melanosporofaciens</name>
    <dbReference type="NCBI Taxonomy" id="67327"/>
    <lineage>
        <taxon>Bacteria</taxon>
        <taxon>Bacillati</taxon>
        <taxon>Actinomycetota</taxon>
        <taxon>Actinomycetes</taxon>
        <taxon>Kitasatosporales</taxon>
        <taxon>Streptomycetaceae</taxon>
        <taxon>Streptomyces</taxon>
        <taxon>Streptomyces violaceusniger group</taxon>
    </lineage>
</organism>
<dbReference type="PANTHER" id="PTHR35526">
    <property type="entry name" value="ANTI-SIGMA-F FACTOR RSBW-RELATED"/>
    <property type="match status" value="1"/>
</dbReference>
<gene>
    <name evidence="4" type="ORF">SAMN04490356_4116</name>
</gene>
<dbReference type="EMBL" id="FNST01000002">
    <property type="protein sequence ID" value="SEC42869.1"/>
    <property type="molecule type" value="Genomic_DNA"/>
</dbReference>
<dbReference type="InterPro" id="IPR003594">
    <property type="entry name" value="HATPase_dom"/>
</dbReference>
<evidence type="ECO:0000259" key="3">
    <source>
        <dbReference type="Pfam" id="PF13581"/>
    </source>
</evidence>
<evidence type="ECO:0000256" key="2">
    <source>
        <dbReference type="SAM" id="MobiDB-lite"/>
    </source>
</evidence>
<evidence type="ECO:0000313" key="4">
    <source>
        <dbReference type="EMBL" id="SEC42869.1"/>
    </source>
</evidence>
<dbReference type="AlphaFoldDB" id="A0A1H4SFE5"/>
<dbReference type="Gene3D" id="3.30.565.10">
    <property type="entry name" value="Histidine kinase-like ATPase, C-terminal domain"/>
    <property type="match status" value="1"/>
</dbReference>
<dbReference type="InterPro" id="IPR050267">
    <property type="entry name" value="Anti-sigma-factor_SerPK"/>
</dbReference>
<keyword evidence="4" id="KW-0808">Transferase</keyword>
<dbReference type="PANTHER" id="PTHR35526:SF3">
    <property type="entry name" value="ANTI-SIGMA-F FACTOR RSBW"/>
    <property type="match status" value="1"/>
</dbReference>
<dbReference type="GO" id="GO:0004674">
    <property type="term" value="F:protein serine/threonine kinase activity"/>
    <property type="evidence" value="ECO:0007669"/>
    <property type="project" value="UniProtKB-KW"/>
</dbReference>
<keyword evidence="5" id="KW-1185">Reference proteome</keyword>
<reference evidence="5" key="1">
    <citation type="submission" date="2016-10" db="EMBL/GenBank/DDBJ databases">
        <authorList>
            <person name="Varghese N."/>
            <person name="Submissions S."/>
        </authorList>
    </citation>
    <scope>NUCLEOTIDE SEQUENCE [LARGE SCALE GENOMIC DNA]</scope>
    <source>
        <strain evidence="5">DSM 40318</strain>
    </source>
</reference>